<sequence length="345" mass="38159">MDTLPLETLQHIFQLACTDGAYTGCSLSLVSHAVRTIACTARFHSVSLDASLHRLQVFVDLYQRECDLGQKYKPRVRHLHVSFPFIPPRNPRASDLQPTATPEYLSAAQTLFQLVAADLVTLVVQFTNGGSMNLPLIARPFPHLLEATFVGVQDFRTLLSTSEDANSATPLFPVMSHVYVVPSRRPGALCLPFWAANAPRATHLSVSRAEDHLEEISAAVGVRVRLERSWYRMNVDWDRDPGPPSPPTFELPLTPTYPSVRHLLVQPGPGPVGARCGNAWMGHNQRRLGLRQMGRSCRAIGVEVVEAEALVYGKSIYETVRHGWLARINDSGDAMGFLGAVAHRR</sequence>
<dbReference type="OMA" id="RTIDGAW"/>
<gene>
    <name evidence="1" type="ORF">TRAPUB_6888</name>
</gene>
<keyword evidence="2" id="KW-1185">Reference proteome</keyword>
<dbReference type="Proteomes" id="UP000184267">
    <property type="component" value="Unassembled WGS sequence"/>
</dbReference>
<reference evidence="1 2" key="1">
    <citation type="submission" date="2016-10" db="EMBL/GenBank/DDBJ databases">
        <title>Genome sequence of the basidiomycete white-rot fungus Trametes pubescens.</title>
        <authorList>
            <person name="Makela M.R."/>
            <person name="Granchi Z."/>
            <person name="Peng M."/>
            <person name="De Vries R.P."/>
            <person name="Grigoriev I."/>
            <person name="Riley R."/>
            <person name="Hilden K."/>
        </authorList>
    </citation>
    <scope>NUCLEOTIDE SEQUENCE [LARGE SCALE GENOMIC DNA]</scope>
    <source>
        <strain evidence="1 2">FBCC735</strain>
    </source>
</reference>
<evidence type="ECO:0008006" key="3">
    <source>
        <dbReference type="Google" id="ProtNLM"/>
    </source>
</evidence>
<dbReference type="EMBL" id="MNAD01001661">
    <property type="protein sequence ID" value="OJT02584.1"/>
    <property type="molecule type" value="Genomic_DNA"/>
</dbReference>
<organism evidence="1 2">
    <name type="scientific">Trametes pubescens</name>
    <name type="common">White-rot fungus</name>
    <dbReference type="NCBI Taxonomy" id="154538"/>
    <lineage>
        <taxon>Eukaryota</taxon>
        <taxon>Fungi</taxon>
        <taxon>Dikarya</taxon>
        <taxon>Basidiomycota</taxon>
        <taxon>Agaricomycotina</taxon>
        <taxon>Agaricomycetes</taxon>
        <taxon>Polyporales</taxon>
        <taxon>Polyporaceae</taxon>
        <taxon>Trametes</taxon>
    </lineage>
</organism>
<proteinExistence type="predicted"/>
<evidence type="ECO:0000313" key="1">
    <source>
        <dbReference type="EMBL" id="OJT02584.1"/>
    </source>
</evidence>
<evidence type="ECO:0000313" key="2">
    <source>
        <dbReference type="Proteomes" id="UP000184267"/>
    </source>
</evidence>
<name>A0A1M2V4Q8_TRAPU</name>
<dbReference type="OrthoDB" id="2748701at2759"/>
<protein>
    <recommendedName>
        <fullName evidence="3">F-box domain-containing protein</fullName>
    </recommendedName>
</protein>
<dbReference type="AlphaFoldDB" id="A0A1M2V4Q8"/>
<accession>A0A1M2V4Q8</accession>
<comment type="caution">
    <text evidence="1">The sequence shown here is derived from an EMBL/GenBank/DDBJ whole genome shotgun (WGS) entry which is preliminary data.</text>
</comment>